<evidence type="ECO:0000256" key="2">
    <source>
        <dbReference type="ARBA" id="ARBA00023125"/>
    </source>
</evidence>
<feature type="domain" description="HTH luxR-type" evidence="5">
    <location>
        <begin position="135"/>
        <end position="200"/>
    </location>
</feature>
<evidence type="ECO:0000313" key="8">
    <source>
        <dbReference type="Proteomes" id="UP000248395"/>
    </source>
</evidence>
<dbReference type="InterPro" id="IPR016032">
    <property type="entry name" value="Sig_transdc_resp-reg_C-effctor"/>
</dbReference>
<dbReference type="SUPFAM" id="SSF52172">
    <property type="entry name" value="CheY-like"/>
    <property type="match status" value="1"/>
</dbReference>
<dbReference type="PROSITE" id="PS50043">
    <property type="entry name" value="HTH_LUXR_2"/>
    <property type="match status" value="1"/>
</dbReference>
<evidence type="ECO:0000256" key="4">
    <source>
        <dbReference type="PROSITE-ProRule" id="PRU00169"/>
    </source>
</evidence>
<dbReference type="SUPFAM" id="SSF46894">
    <property type="entry name" value="C-terminal effector domain of the bipartite response regulators"/>
    <property type="match status" value="1"/>
</dbReference>
<reference evidence="7 8" key="1">
    <citation type="submission" date="2018-05" db="EMBL/GenBank/DDBJ databases">
        <title>Genomic Encyclopedia of Type Strains, Phase IV (KMG-IV): sequencing the most valuable type-strain genomes for metagenomic binning, comparative biology and taxonomic classification.</title>
        <authorList>
            <person name="Goeker M."/>
        </authorList>
    </citation>
    <scope>NUCLEOTIDE SEQUENCE [LARGE SCALE GENOMIC DNA]</scope>
    <source>
        <strain evidence="7 8">DSM 25134</strain>
    </source>
</reference>
<feature type="domain" description="Response regulatory" evidence="6">
    <location>
        <begin position="5"/>
        <end position="119"/>
    </location>
</feature>
<evidence type="ECO:0000259" key="6">
    <source>
        <dbReference type="PROSITE" id="PS50110"/>
    </source>
</evidence>
<dbReference type="EMBL" id="QJKC01000005">
    <property type="protein sequence ID" value="PXX49037.1"/>
    <property type="molecule type" value="Genomic_DNA"/>
</dbReference>
<proteinExistence type="predicted"/>
<organism evidence="7 8">
    <name type="scientific">Aquitalea magnusonii</name>
    <dbReference type="NCBI Taxonomy" id="332411"/>
    <lineage>
        <taxon>Bacteria</taxon>
        <taxon>Pseudomonadati</taxon>
        <taxon>Pseudomonadota</taxon>
        <taxon>Betaproteobacteria</taxon>
        <taxon>Neisseriales</taxon>
        <taxon>Chromobacteriaceae</taxon>
        <taxon>Aquitalea</taxon>
    </lineage>
</organism>
<keyword evidence="2" id="KW-0238">DNA-binding</keyword>
<protein>
    <submittedName>
        <fullName evidence="7">LuxR family two component transcriptional regulator</fullName>
    </submittedName>
</protein>
<dbReference type="PROSITE" id="PS00622">
    <property type="entry name" value="HTH_LUXR_1"/>
    <property type="match status" value="1"/>
</dbReference>
<evidence type="ECO:0000313" key="7">
    <source>
        <dbReference type="EMBL" id="PXX49037.1"/>
    </source>
</evidence>
<evidence type="ECO:0000259" key="5">
    <source>
        <dbReference type="PROSITE" id="PS50043"/>
    </source>
</evidence>
<accession>A0A318JIW0</accession>
<dbReference type="Pfam" id="PF00196">
    <property type="entry name" value="GerE"/>
    <property type="match status" value="1"/>
</dbReference>
<keyword evidence="8" id="KW-1185">Reference proteome</keyword>
<dbReference type="InterPro" id="IPR036388">
    <property type="entry name" value="WH-like_DNA-bd_sf"/>
</dbReference>
<name>A0A318JIW0_9NEIS</name>
<dbReference type="InterPro" id="IPR001789">
    <property type="entry name" value="Sig_transdc_resp-reg_receiver"/>
</dbReference>
<evidence type="ECO:0000256" key="3">
    <source>
        <dbReference type="ARBA" id="ARBA00023163"/>
    </source>
</evidence>
<dbReference type="Pfam" id="PF00072">
    <property type="entry name" value="Response_reg"/>
    <property type="match status" value="1"/>
</dbReference>
<sequence>MSGKRLAIVDDDAAVRQALIWLLDGQGYQVSGFDSAEEFLATGPDAGFNGLIVDLRMSGMSGIMLLERLAELAYCPPAIMLTAHGDVPHAVAAIKLGALDFMEKPFDDEVLLARVEKMLRQDEANRAAHGRRQRVSALLALLTEREREVMQLILLGKLNKQIAEDLSISMKTVEVHRSRVFEKMGVKSAVELAGLLAASQSEHGGSRGDGH</sequence>
<dbReference type="InterPro" id="IPR011006">
    <property type="entry name" value="CheY-like_superfamily"/>
</dbReference>
<evidence type="ECO:0000256" key="1">
    <source>
        <dbReference type="ARBA" id="ARBA00023015"/>
    </source>
</evidence>
<dbReference type="PRINTS" id="PR00038">
    <property type="entry name" value="HTHLUXR"/>
</dbReference>
<dbReference type="PANTHER" id="PTHR44688:SF16">
    <property type="entry name" value="DNA-BINDING TRANSCRIPTIONAL ACTIVATOR DEVR_DOSR"/>
    <property type="match status" value="1"/>
</dbReference>
<dbReference type="SMART" id="SM00448">
    <property type="entry name" value="REC"/>
    <property type="match status" value="1"/>
</dbReference>
<dbReference type="Gene3D" id="1.10.10.10">
    <property type="entry name" value="Winged helix-like DNA-binding domain superfamily/Winged helix DNA-binding domain"/>
    <property type="match status" value="1"/>
</dbReference>
<dbReference type="SMART" id="SM00421">
    <property type="entry name" value="HTH_LUXR"/>
    <property type="match status" value="1"/>
</dbReference>
<dbReference type="OrthoDB" id="9802186at2"/>
<feature type="modified residue" description="4-aspartylphosphate" evidence="4">
    <location>
        <position position="54"/>
    </location>
</feature>
<dbReference type="Proteomes" id="UP000248395">
    <property type="component" value="Unassembled WGS sequence"/>
</dbReference>
<dbReference type="RefSeq" id="WP_059286720.1">
    <property type="nucleotide sequence ID" value="NZ_LNQU01000103.1"/>
</dbReference>
<dbReference type="GO" id="GO:0000160">
    <property type="term" value="P:phosphorelay signal transduction system"/>
    <property type="evidence" value="ECO:0007669"/>
    <property type="project" value="InterPro"/>
</dbReference>
<dbReference type="PANTHER" id="PTHR44688">
    <property type="entry name" value="DNA-BINDING TRANSCRIPTIONAL ACTIVATOR DEVR_DOSR"/>
    <property type="match status" value="1"/>
</dbReference>
<keyword evidence="4" id="KW-0597">Phosphoprotein</keyword>
<dbReference type="CDD" id="cd06170">
    <property type="entry name" value="LuxR_C_like"/>
    <property type="match status" value="1"/>
</dbReference>
<keyword evidence="3" id="KW-0804">Transcription</keyword>
<dbReference type="InterPro" id="IPR000792">
    <property type="entry name" value="Tscrpt_reg_LuxR_C"/>
</dbReference>
<dbReference type="PROSITE" id="PS50110">
    <property type="entry name" value="RESPONSE_REGULATORY"/>
    <property type="match status" value="1"/>
</dbReference>
<comment type="caution">
    <text evidence="7">The sequence shown here is derived from an EMBL/GenBank/DDBJ whole genome shotgun (WGS) entry which is preliminary data.</text>
</comment>
<dbReference type="GO" id="GO:0006355">
    <property type="term" value="P:regulation of DNA-templated transcription"/>
    <property type="evidence" value="ECO:0007669"/>
    <property type="project" value="InterPro"/>
</dbReference>
<dbReference type="Gene3D" id="3.40.50.2300">
    <property type="match status" value="1"/>
</dbReference>
<dbReference type="AlphaFoldDB" id="A0A318JIW0"/>
<dbReference type="GO" id="GO:0003677">
    <property type="term" value="F:DNA binding"/>
    <property type="evidence" value="ECO:0007669"/>
    <property type="project" value="UniProtKB-KW"/>
</dbReference>
<keyword evidence="1" id="KW-0805">Transcription regulation</keyword>
<gene>
    <name evidence="7" type="ORF">DFR38_10573</name>
</gene>